<feature type="non-terminal residue" evidence="1">
    <location>
        <position position="1"/>
    </location>
</feature>
<dbReference type="Proteomes" id="UP000708208">
    <property type="component" value="Unassembled WGS sequence"/>
</dbReference>
<sequence length="78" mass="9039">REIQRRLAASTMDQERLGKILKSAKHCVSATIGFTLLQAYCWAIQCTISPFFVTVMLWHAKVMQKYLCIIYVIVKFQV</sequence>
<name>A0A8J2PD93_9HEXA</name>
<keyword evidence="2" id="KW-1185">Reference proteome</keyword>
<proteinExistence type="predicted"/>
<accession>A0A8J2PD93</accession>
<dbReference type="AlphaFoldDB" id="A0A8J2PD93"/>
<reference evidence="1" key="1">
    <citation type="submission" date="2021-06" db="EMBL/GenBank/DDBJ databases">
        <authorList>
            <person name="Hodson N. C."/>
            <person name="Mongue J. A."/>
            <person name="Jaron S. K."/>
        </authorList>
    </citation>
    <scope>NUCLEOTIDE SEQUENCE</scope>
</reference>
<evidence type="ECO:0000313" key="1">
    <source>
        <dbReference type="EMBL" id="CAG7819087.1"/>
    </source>
</evidence>
<dbReference type="EMBL" id="CAJVCH010438928">
    <property type="protein sequence ID" value="CAG7819087.1"/>
    <property type="molecule type" value="Genomic_DNA"/>
</dbReference>
<gene>
    <name evidence="1" type="ORF">AFUS01_LOCUS29557</name>
</gene>
<evidence type="ECO:0000313" key="2">
    <source>
        <dbReference type="Proteomes" id="UP000708208"/>
    </source>
</evidence>
<protein>
    <submittedName>
        <fullName evidence="1">Uncharacterized protein</fullName>
    </submittedName>
</protein>
<comment type="caution">
    <text evidence="1">The sequence shown here is derived from an EMBL/GenBank/DDBJ whole genome shotgun (WGS) entry which is preliminary data.</text>
</comment>
<organism evidence="1 2">
    <name type="scientific">Allacma fusca</name>
    <dbReference type="NCBI Taxonomy" id="39272"/>
    <lineage>
        <taxon>Eukaryota</taxon>
        <taxon>Metazoa</taxon>
        <taxon>Ecdysozoa</taxon>
        <taxon>Arthropoda</taxon>
        <taxon>Hexapoda</taxon>
        <taxon>Collembola</taxon>
        <taxon>Symphypleona</taxon>
        <taxon>Sminthuridae</taxon>
        <taxon>Allacma</taxon>
    </lineage>
</organism>